<dbReference type="InterPro" id="IPR050266">
    <property type="entry name" value="AB_hydrolase_sf"/>
</dbReference>
<comment type="caution">
    <text evidence="3">The sequence shown here is derived from an EMBL/GenBank/DDBJ whole genome shotgun (WGS) entry which is preliminary data.</text>
</comment>
<evidence type="ECO:0000256" key="1">
    <source>
        <dbReference type="ARBA" id="ARBA00022801"/>
    </source>
</evidence>
<dbReference type="InterPro" id="IPR000073">
    <property type="entry name" value="AB_hydrolase_1"/>
</dbReference>
<sequence length="275" mass="31234">MSHFIEVEPGIKVHVEDIGQGQPVVFVHAWPLNSRIFEQQAVILAQNGFRFIGIDLRGYGKSDKPWSGYDFNRMAHDIKAVIDFLQLKNIILAGYSIGGPITIRYLNLFGEEGVEKLLLMAAAAPSYTKRKNFKYGKNRSEVDLLISHITQDRPRQMALYAKMYFNKRKSSEFLAWFQSLGLQAGAHSMIHSMIALRDDDVLGELGAVTLPTAIFHGKKDRSCPFDLARELNKRLSNSVLVPFHASGHGLYWDEPQKFNKEMMRFFKSSGIKPKN</sequence>
<dbReference type="GO" id="GO:0016787">
    <property type="term" value="F:hydrolase activity"/>
    <property type="evidence" value="ECO:0007669"/>
    <property type="project" value="UniProtKB-KW"/>
</dbReference>
<dbReference type="PANTHER" id="PTHR43798:SF31">
    <property type="entry name" value="AB HYDROLASE SUPERFAMILY PROTEIN YCLE"/>
    <property type="match status" value="1"/>
</dbReference>
<dbReference type="InterPro" id="IPR029058">
    <property type="entry name" value="AB_hydrolase_fold"/>
</dbReference>
<dbReference type="Proteomes" id="UP000242682">
    <property type="component" value="Unassembled WGS sequence"/>
</dbReference>
<dbReference type="GO" id="GO:0016020">
    <property type="term" value="C:membrane"/>
    <property type="evidence" value="ECO:0007669"/>
    <property type="project" value="TreeGrafter"/>
</dbReference>
<dbReference type="AlphaFoldDB" id="A0A2P8H6F8"/>
<keyword evidence="4" id="KW-1185">Reference proteome</keyword>
<dbReference type="RefSeq" id="WP_106531601.1">
    <property type="nucleotide sequence ID" value="NZ_PYAT01000001.1"/>
</dbReference>
<proteinExistence type="predicted"/>
<protein>
    <submittedName>
        <fullName evidence="3">Pimeloyl-ACP methyl ester carboxylesterase</fullName>
    </submittedName>
</protein>
<feature type="domain" description="AB hydrolase-1" evidence="2">
    <location>
        <begin position="23"/>
        <end position="122"/>
    </location>
</feature>
<organism evidence="3 4">
    <name type="scientific">Planomicrobium soli</name>
    <dbReference type="NCBI Taxonomy" id="1176648"/>
    <lineage>
        <taxon>Bacteria</taxon>
        <taxon>Bacillati</taxon>
        <taxon>Bacillota</taxon>
        <taxon>Bacilli</taxon>
        <taxon>Bacillales</taxon>
        <taxon>Caryophanaceae</taxon>
        <taxon>Planomicrobium</taxon>
    </lineage>
</organism>
<evidence type="ECO:0000313" key="3">
    <source>
        <dbReference type="EMBL" id="PSL41791.1"/>
    </source>
</evidence>
<dbReference type="PRINTS" id="PR00111">
    <property type="entry name" value="ABHYDROLASE"/>
</dbReference>
<evidence type="ECO:0000313" key="4">
    <source>
        <dbReference type="Proteomes" id="UP000242682"/>
    </source>
</evidence>
<dbReference type="Gene3D" id="3.40.50.1820">
    <property type="entry name" value="alpha/beta hydrolase"/>
    <property type="match status" value="1"/>
</dbReference>
<dbReference type="PRINTS" id="PR00412">
    <property type="entry name" value="EPOXHYDRLASE"/>
</dbReference>
<dbReference type="EMBL" id="PYAT01000001">
    <property type="protein sequence ID" value="PSL41791.1"/>
    <property type="molecule type" value="Genomic_DNA"/>
</dbReference>
<gene>
    <name evidence="3" type="ORF">B0H99_10135</name>
</gene>
<dbReference type="SUPFAM" id="SSF53474">
    <property type="entry name" value="alpha/beta-Hydrolases"/>
    <property type="match status" value="1"/>
</dbReference>
<evidence type="ECO:0000259" key="2">
    <source>
        <dbReference type="Pfam" id="PF00561"/>
    </source>
</evidence>
<dbReference type="Pfam" id="PF00561">
    <property type="entry name" value="Abhydrolase_1"/>
    <property type="match status" value="1"/>
</dbReference>
<keyword evidence="1" id="KW-0378">Hydrolase</keyword>
<name>A0A2P8H6F8_9BACL</name>
<dbReference type="PANTHER" id="PTHR43798">
    <property type="entry name" value="MONOACYLGLYCEROL LIPASE"/>
    <property type="match status" value="1"/>
</dbReference>
<dbReference type="OrthoDB" id="9773293at2"/>
<accession>A0A2P8H6F8</accession>
<dbReference type="InterPro" id="IPR000639">
    <property type="entry name" value="Epox_hydrolase-like"/>
</dbReference>
<reference evidence="3 4" key="1">
    <citation type="submission" date="2018-03" db="EMBL/GenBank/DDBJ databases">
        <title>Genomic Encyclopedia of Type Strains, Phase III (KMG-III): the genomes of soil and plant-associated and newly described type strains.</title>
        <authorList>
            <person name="Whitman W."/>
        </authorList>
    </citation>
    <scope>NUCLEOTIDE SEQUENCE [LARGE SCALE GENOMIC DNA]</scope>
    <source>
        <strain evidence="3 4">CGMCC 1.12259</strain>
    </source>
</reference>